<dbReference type="EMBL" id="JAPIUX010000028">
    <property type="protein sequence ID" value="MCX2562202.1"/>
    <property type="molecule type" value="Genomic_DNA"/>
</dbReference>
<dbReference type="InterPro" id="IPR018946">
    <property type="entry name" value="PhoD-like_MPP"/>
</dbReference>
<evidence type="ECO:0000259" key="2">
    <source>
        <dbReference type="Pfam" id="PF16655"/>
    </source>
</evidence>
<dbReference type="CDD" id="cd07389">
    <property type="entry name" value="MPP_PhoD"/>
    <property type="match status" value="1"/>
</dbReference>
<dbReference type="Proteomes" id="UP001526446">
    <property type="component" value="Unassembled WGS sequence"/>
</dbReference>
<dbReference type="InterPro" id="IPR038607">
    <property type="entry name" value="PhoD-like_sf"/>
</dbReference>
<dbReference type="Pfam" id="PF16655">
    <property type="entry name" value="PhoD_N"/>
    <property type="match status" value="1"/>
</dbReference>
<dbReference type="SUPFAM" id="SSF56300">
    <property type="entry name" value="Metallo-dependent phosphatases"/>
    <property type="match status" value="1"/>
</dbReference>
<evidence type="ECO:0000313" key="4">
    <source>
        <dbReference type="Proteomes" id="UP001526446"/>
    </source>
</evidence>
<evidence type="ECO:0000313" key="3">
    <source>
        <dbReference type="EMBL" id="MCX2562202.1"/>
    </source>
</evidence>
<sequence length="534" mass="60460">MVFFGRRDLVAGLMAGSAFSGFLLRRAFAAQNQPRNLEKNPKFVSTPFTLGVASGDPEEDGFVIWTRLAPMPLEEAGGMDLKPILVNWEVSEDEHMSRVVARGQALAHPELAHSVHVEVAGLKAARPYWYRFRVADYQSAVGRGQTLPAAGDSVDRIRFAVAGCQHYEEGYYTAWRAIAQESVDFVYHYGDYIYEGKDSGPGYRKMNGQPFKVLRRHIGPECYSLDEYRRRYAQYKMDPDLQAAHAAAPWFVSFDDHEVDNNWAGDTDQDGTPEEVFLFRRAVAMQAYYEHMPLRRRSLPDGSHMQIYRTAQYGDLLNMFVLDTRQYRSDQVYGDKDGPQREDVWASNRSIMGAKQEQWLFNGLAQSDTRWNLLAHQVMMLNLAHRKSGSAQLEYSMDQWSGYLYSRKRLLEFVQAHCPGNVVNVTGDAHRHFAGDLLVNPDDKQPASVEFLATSITSGSDGMGDDDAFSQSVRHENPWLKATTDKRGYVLCDVGRDQWRGDLKIVDQVMQSGGVTSTYASFVTERGHPGLQRV</sequence>
<dbReference type="InterPro" id="IPR029052">
    <property type="entry name" value="Metallo-depent_PP-like"/>
</dbReference>
<evidence type="ECO:0000259" key="1">
    <source>
        <dbReference type="Pfam" id="PF09423"/>
    </source>
</evidence>
<feature type="domain" description="PhoD-like phosphatase metallophosphatase" evidence="1">
    <location>
        <begin position="159"/>
        <end position="502"/>
    </location>
</feature>
<dbReference type="InterPro" id="IPR032093">
    <property type="entry name" value="PhoD_N"/>
</dbReference>
<dbReference type="Gene3D" id="3.60.21.70">
    <property type="entry name" value="PhoD-like phosphatase"/>
    <property type="match status" value="1"/>
</dbReference>
<comment type="caution">
    <text evidence="3">The sequence shown here is derived from an EMBL/GenBank/DDBJ whole genome shotgun (WGS) entry which is preliminary data.</text>
</comment>
<dbReference type="PANTHER" id="PTHR43606:SF2">
    <property type="entry name" value="ALKALINE PHOSPHATASE FAMILY PROTEIN (AFU_ORTHOLOGUE AFUA_5G03860)"/>
    <property type="match status" value="1"/>
</dbReference>
<dbReference type="Pfam" id="PF09423">
    <property type="entry name" value="PhoD"/>
    <property type="match status" value="1"/>
</dbReference>
<dbReference type="PANTHER" id="PTHR43606">
    <property type="entry name" value="PHOSPHATASE, PUTATIVE (AFU_ORTHOLOGUE AFUA_6G08710)-RELATED"/>
    <property type="match status" value="1"/>
</dbReference>
<protein>
    <submittedName>
        <fullName evidence="3">Alkaline phosphatase D family protein</fullName>
    </submittedName>
</protein>
<feature type="domain" description="Phospholipase D N-terminal" evidence="2">
    <location>
        <begin position="50"/>
        <end position="146"/>
    </location>
</feature>
<dbReference type="Gene3D" id="2.60.40.380">
    <property type="entry name" value="Purple acid phosphatase-like, N-terminal"/>
    <property type="match status" value="1"/>
</dbReference>
<gene>
    <name evidence="3" type="ORF">OQ252_12470</name>
</gene>
<reference evidence="3 4" key="1">
    <citation type="submission" date="2022-11" db="EMBL/GenBank/DDBJ databases">
        <title>Genome sequencing of Acetobacter type strain.</title>
        <authorList>
            <person name="Heo J."/>
            <person name="Lee D."/>
            <person name="Han B.-H."/>
            <person name="Hong S.-B."/>
            <person name="Kwon S.-W."/>
        </authorList>
    </citation>
    <scope>NUCLEOTIDE SEQUENCE [LARGE SCALE GENOMIC DNA]</scope>
    <source>
        <strain evidence="3 4">KACC 21251</strain>
    </source>
</reference>
<proteinExistence type="predicted"/>
<name>A0ABT3QA97_9PROT</name>
<dbReference type="InterPro" id="IPR052900">
    <property type="entry name" value="Phospholipid_Metab_Enz"/>
</dbReference>
<accession>A0ABT3QA97</accession>
<keyword evidence="4" id="KW-1185">Reference proteome</keyword>
<organism evidence="3 4">
    <name type="scientific">Acetobacter farinalis</name>
    <dbReference type="NCBI Taxonomy" id="1260984"/>
    <lineage>
        <taxon>Bacteria</taxon>
        <taxon>Pseudomonadati</taxon>
        <taxon>Pseudomonadota</taxon>
        <taxon>Alphaproteobacteria</taxon>
        <taxon>Acetobacterales</taxon>
        <taxon>Acetobacteraceae</taxon>
        <taxon>Acetobacter</taxon>
    </lineage>
</organism>
<dbReference type="RefSeq" id="WP_166123547.1">
    <property type="nucleotide sequence ID" value="NZ_JAPIUX010000028.1"/>
</dbReference>